<comment type="subcellular location">
    <subcellularLocation>
        <location evidence="1">Membrane</location>
        <topology evidence="1">Multi-pass membrane protein</topology>
    </subcellularLocation>
</comment>
<dbReference type="InterPro" id="IPR007829">
    <property type="entry name" value="TM2"/>
</dbReference>
<feature type="transmembrane region" description="Helical" evidence="6">
    <location>
        <begin position="56"/>
        <end position="77"/>
    </location>
</feature>
<comment type="similarity">
    <text evidence="2">Belongs to the TM2 family.</text>
</comment>
<feature type="domain" description="TM2" evidence="7">
    <location>
        <begin position="60"/>
        <end position="101"/>
    </location>
</feature>
<accession>A0A8J6E0E6</accession>
<evidence type="ECO:0000313" key="9">
    <source>
        <dbReference type="Proteomes" id="UP000717585"/>
    </source>
</evidence>
<keyword evidence="9" id="KW-1185">Reference proteome</keyword>
<keyword evidence="5 6" id="KW-0472">Membrane</keyword>
<dbReference type="Proteomes" id="UP000717585">
    <property type="component" value="Unassembled WGS sequence"/>
</dbReference>
<dbReference type="PANTHER" id="PTHR21016">
    <property type="entry name" value="BETA-AMYLOID BINDING PROTEIN-RELATED"/>
    <property type="match status" value="1"/>
</dbReference>
<dbReference type="PANTHER" id="PTHR21016:SF25">
    <property type="entry name" value="TM2 DOMAIN-CONTAINING PROTEIN DDB_G0277895-RELATED"/>
    <property type="match status" value="1"/>
</dbReference>
<name>A0A8J6E0E6_9EUKA</name>
<evidence type="ECO:0000313" key="8">
    <source>
        <dbReference type="EMBL" id="KAG9391736.1"/>
    </source>
</evidence>
<dbReference type="OrthoDB" id="10262359at2759"/>
<evidence type="ECO:0000256" key="5">
    <source>
        <dbReference type="ARBA" id="ARBA00023136"/>
    </source>
</evidence>
<organism evidence="8 9">
    <name type="scientific">Carpediemonas membranifera</name>
    <dbReference type="NCBI Taxonomy" id="201153"/>
    <lineage>
        <taxon>Eukaryota</taxon>
        <taxon>Metamonada</taxon>
        <taxon>Carpediemonas-like organisms</taxon>
        <taxon>Carpediemonas</taxon>
    </lineage>
</organism>
<dbReference type="InterPro" id="IPR050932">
    <property type="entry name" value="TM2D1-3-like"/>
</dbReference>
<sequence length="176" mass="19102">MGRVGSTQTQVSHSTLLSLQRNHVFTALRDDSLAVTVVSDGRAAWGTTKSGRFCTGYAYCLLLLGFVGIAGLHRLYVGRVRSALLYLFTFGFLGIGTAIDLALLWHYVRVANYELVILDNVPRNLQYVHPRRRGDGVTVATSPGKPMPRVISGLTPEFHPSDANTPVAMSAGLDKA</sequence>
<evidence type="ECO:0000259" key="7">
    <source>
        <dbReference type="Pfam" id="PF05154"/>
    </source>
</evidence>
<feature type="transmembrane region" description="Helical" evidence="6">
    <location>
        <begin position="84"/>
        <end position="108"/>
    </location>
</feature>
<proteinExistence type="inferred from homology"/>
<keyword evidence="4 6" id="KW-1133">Transmembrane helix</keyword>
<gene>
    <name evidence="8" type="ORF">J8273_6512</name>
</gene>
<evidence type="ECO:0000256" key="2">
    <source>
        <dbReference type="ARBA" id="ARBA00008284"/>
    </source>
</evidence>
<evidence type="ECO:0000256" key="3">
    <source>
        <dbReference type="ARBA" id="ARBA00022692"/>
    </source>
</evidence>
<evidence type="ECO:0000256" key="4">
    <source>
        <dbReference type="ARBA" id="ARBA00022989"/>
    </source>
</evidence>
<keyword evidence="3 6" id="KW-0812">Transmembrane</keyword>
<comment type="caution">
    <text evidence="8">The sequence shown here is derived from an EMBL/GenBank/DDBJ whole genome shotgun (WGS) entry which is preliminary data.</text>
</comment>
<dbReference type="AlphaFoldDB" id="A0A8J6E0E6"/>
<evidence type="ECO:0000256" key="6">
    <source>
        <dbReference type="SAM" id="Phobius"/>
    </source>
</evidence>
<reference evidence="8" key="1">
    <citation type="submission" date="2021-05" db="EMBL/GenBank/DDBJ databases">
        <title>A free-living protist that lacks canonical eukaryotic 1 DNA replication and segregation systems.</title>
        <authorList>
            <person name="Salas-Leiva D.E."/>
            <person name="Tromer E.C."/>
            <person name="Curtis B.A."/>
            <person name="Jerlstrom-Hultqvist J."/>
            <person name="Kolisko M."/>
            <person name="Yi Z."/>
            <person name="Salas-Leiva J.S."/>
            <person name="Gallot-Lavallee L."/>
            <person name="Kops G.J.P.L."/>
            <person name="Archibald J.M."/>
            <person name="Simpson A.G.B."/>
            <person name="Roger A.J."/>
        </authorList>
    </citation>
    <scope>NUCLEOTIDE SEQUENCE</scope>
    <source>
        <strain evidence="8">BICM</strain>
    </source>
</reference>
<dbReference type="GO" id="GO:0016020">
    <property type="term" value="C:membrane"/>
    <property type="evidence" value="ECO:0007669"/>
    <property type="project" value="UniProtKB-SubCell"/>
</dbReference>
<dbReference type="EMBL" id="JAHDYR010000053">
    <property type="protein sequence ID" value="KAG9391736.1"/>
    <property type="molecule type" value="Genomic_DNA"/>
</dbReference>
<evidence type="ECO:0000256" key="1">
    <source>
        <dbReference type="ARBA" id="ARBA00004141"/>
    </source>
</evidence>
<protein>
    <submittedName>
        <fullName evidence="8">TM2 domain protein</fullName>
    </submittedName>
</protein>
<dbReference type="Pfam" id="PF05154">
    <property type="entry name" value="TM2"/>
    <property type="match status" value="1"/>
</dbReference>